<dbReference type="AlphaFoldDB" id="A0A1J5QI60"/>
<feature type="region of interest" description="Disordered" evidence="1">
    <location>
        <begin position="215"/>
        <end position="237"/>
    </location>
</feature>
<gene>
    <name evidence="2" type="ORF">GALL_426430</name>
</gene>
<reference evidence="2" key="1">
    <citation type="submission" date="2016-10" db="EMBL/GenBank/DDBJ databases">
        <title>Sequence of Gallionella enrichment culture.</title>
        <authorList>
            <person name="Poehlein A."/>
            <person name="Muehling M."/>
            <person name="Daniel R."/>
        </authorList>
    </citation>
    <scope>NUCLEOTIDE SEQUENCE</scope>
</reference>
<sequence>MGAGIEPGVAASESLHLQAALLQIDAVDVGDLQFAARRGLEAGGDVEHLLVVEIQSGDGMAALRSGRFFFQAHGASLRIELDHAVALGVVHVIGEHGGAALPGVGLLHLMLEVVAPEQVVAQHQAARRVADEVAADDEGLGQPVGAGLHRVVQVESPLAAVTQQLGESRRVLRGGNDEDVAHAGKHQRRQRVVDHRLVVHRQQLLADRLRDRVEPRAGTAGEDEAFALHGGGELRAH</sequence>
<organism evidence="2">
    <name type="scientific">mine drainage metagenome</name>
    <dbReference type="NCBI Taxonomy" id="410659"/>
    <lineage>
        <taxon>unclassified sequences</taxon>
        <taxon>metagenomes</taxon>
        <taxon>ecological metagenomes</taxon>
    </lineage>
</organism>
<accession>A0A1J5QI60</accession>
<comment type="caution">
    <text evidence="2">The sequence shown here is derived from an EMBL/GenBank/DDBJ whole genome shotgun (WGS) entry which is preliminary data.</text>
</comment>
<protein>
    <submittedName>
        <fullName evidence="2">Uncharacterized protein</fullName>
    </submittedName>
</protein>
<proteinExistence type="predicted"/>
<dbReference type="EMBL" id="MLJW01002087">
    <property type="protein sequence ID" value="OIQ75685.1"/>
    <property type="molecule type" value="Genomic_DNA"/>
</dbReference>
<evidence type="ECO:0000256" key="1">
    <source>
        <dbReference type="SAM" id="MobiDB-lite"/>
    </source>
</evidence>
<name>A0A1J5QI60_9ZZZZ</name>
<evidence type="ECO:0000313" key="2">
    <source>
        <dbReference type="EMBL" id="OIQ75685.1"/>
    </source>
</evidence>